<dbReference type="SUPFAM" id="SSF51215">
    <property type="entry name" value="Regulatory protein AraC"/>
    <property type="match status" value="1"/>
</dbReference>
<protein>
    <submittedName>
        <fullName evidence="6">AraC family transcriptional regulator</fullName>
    </submittedName>
</protein>
<evidence type="ECO:0000256" key="2">
    <source>
        <dbReference type="ARBA" id="ARBA00023125"/>
    </source>
</evidence>
<reference evidence="6 7" key="1">
    <citation type="submission" date="2021-12" db="EMBL/GenBank/DDBJ databases">
        <title>Discovery of the Pendulisporaceae a myxobacterial family with distinct sporulation behavior and unique specialized metabolism.</title>
        <authorList>
            <person name="Garcia R."/>
            <person name="Popoff A."/>
            <person name="Bader C.D."/>
            <person name="Loehr J."/>
            <person name="Walesch S."/>
            <person name="Walt C."/>
            <person name="Boldt J."/>
            <person name="Bunk B."/>
            <person name="Haeckl F.J.F.P.J."/>
            <person name="Gunesch A.P."/>
            <person name="Birkelbach J."/>
            <person name="Nuebel U."/>
            <person name="Pietschmann T."/>
            <person name="Bach T."/>
            <person name="Mueller R."/>
        </authorList>
    </citation>
    <scope>NUCLEOTIDE SEQUENCE [LARGE SCALE GENOMIC DNA]</scope>
    <source>
        <strain evidence="6 7">MSr12523</strain>
    </source>
</reference>
<evidence type="ECO:0000256" key="3">
    <source>
        <dbReference type="ARBA" id="ARBA00023159"/>
    </source>
</evidence>
<keyword evidence="1" id="KW-0805">Transcription regulation</keyword>
<evidence type="ECO:0000259" key="5">
    <source>
        <dbReference type="PROSITE" id="PS01124"/>
    </source>
</evidence>
<dbReference type="PANTHER" id="PTHR46796:SF2">
    <property type="entry name" value="TRANSCRIPTIONAL REGULATORY PROTEIN"/>
    <property type="match status" value="1"/>
</dbReference>
<evidence type="ECO:0000256" key="1">
    <source>
        <dbReference type="ARBA" id="ARBA00023015"/>
    </source>
</evidence>
<dbReference type="EMBL" id="CP089982">
    <property type="protein sequence ID" value="WXA97416.1"/>
    <property type="molecule type" value="Genomic_DNA"/>
</dbReference>
<dbReference type="InterPro" id="IPR050204">
    <property type="entry name" value="AraC_XylS_family_regulators"/>
</dbReference>
<evidence type="ECO:0000313" key="7">
    <source>
        <dbReference type="Proteomes" id="UP001379533"/>
    </source>
</evidence>
<dbReference type="PROSITE" id="PS00041">
    <property type="entry name" value="HTH_ARAC_FAMILY_1"/>
    <property type="match status" value="1"/>
</dbReference>
<dbReference type="PROSITE" id="PS01124">
    <property type="entry name" value="HTH_ARAC_FAMILY_2"/>
    <property type="match status" value="1"/>
</dbReference>
<evidence type="ECO:0000313" key="6">
    <source>
        <dbReference type="EMBL" id="WXA97416.1"/>
    </source>
</evidence>
<dbReference type="InterPro" id="IPR003313">
    <property type="entry name" value="AraC-bd"/>
</dbReference>
<dbReference type="InterPro" id="IPR009057">
    <property type="entry name" value="Homeodomain-like_sf"/>
</dbReference>
<sequence length="277" mass="30812">MSGHDETCGAEQARFWRDADLAGTEFLLARFVSHRFSPHCHDEYAIGMIEHGVEAYRYRGHNRVAEAGEMVIVEPGEAHTGEPGAPDGWQYRMFYIPTHLFERAAEAAGRTGLPHFGKTVINDPEVASAMRAMHVASQRGEPQLERESRFAGLLTTLVERYAEGVLQLPRHPARASAGVRRAIELAETSYAEPLTLGELARAAGLSDFHFARQFADATGMSPHRYVVQRRVTEACRLLRTRSAPAEVAMQVGFADQAHMTRHFKRTMGVTPARFAAR</sequence>
<dbReference type="SUPFAM" id="SSF46689">
    <property type="entry name" value="Homeodomain-like"/>
    <property type="match status" value="2"/>
</dbReference>
<keyword evidence="2" id="KW-0238">DNA-binding</keyword>
<accession>A0ABZ2KM31</accession>
<dbReference type="RefSeq" id="WP_394848034.1">
    <property type="nucleotide sequence ID" value="NZ_CP089982.1"/>
</dbReference>
<dbReference type="Pfam" id="PF02311">
    <property type="entry name" value="AraC_binding"/>
    <property type="match status" value="1"/>
</dbReference>
<proteinExistence type="predicted"/>
<organism evidence="6 7">
    <name type="scientific">Pendulispora brunnea</name>
    <dbReference type="NCBI Taxonomy" id="2905690"/>
    <lineage>
        <taxon>Bacteria</taxon>
        <taxon>Pseudomonadati</taxon>
        <taxon>Myxococcota</taxon>
        <taxon>Myxococcia</taxon>
        <taxon>Myxococcales</taxon>
        <taxon>Sorangiineae</taxon>
        <taxon>Pendulisporaceae</taxon>
        <taxon>Pendulispora</taxon>
    </lineage>
</organism>
<dbReference type="SMART" id="SM00342">
    <property type="entry name" value="HTH_ARAC"/>
    <property type="match status" value="1"/>
</dbReference>
<gene>
    <name evidence="6" type="ORF">LZC95_11285</name>
</gene>
<dbReference type="Proteomes" id="UP001379533">
    <property type="component" value="Chromosome"/>
</dbReference>
<dbReference type="InterPro" id="IPR018060">
    <property type="entry name" value="HTH_AraC"/>
</dbReference>
<dbReference type="InterPro" id="IPR037923">
    <property type="entry name" value="HTH-like"/>
</dbReference>
<dbReference type="Gene3D" id="1.10.10.60">
    <property type="entry name" value="Homeodomain-like"/>
    <property type="match status" value="2"/>
</dbReference>
<name>A0ABZ2KM31_9BACT</name>
<evidence type="ECO:0000256" key="4">
    <source>
        <dbReference type="ARBA" id="ARBA00023163"/>
    </source>
</evidence>
<keyword evidence="7" id="KW-1185">Reference proteome</keyword>
<dbReference type="InterPro" id="IPR018062">
    <property type="entry name" value="HTH_AraC-typ_CS"/>
</dbReference>
<dbReference type="PANTHER" id="PTHR46796">
    <property type="entry name" value="HTH-TYPE TRANSCRIPTIONAL ACTIVATOR RHAS-RELATED"/>
    <property type="match status" value="1"/>
</dbReference>
<dbReference type="Pfam" id="PF12833">
    <property type="entry name" value="HTH_18"/>
    <property type="match status" value="1"/>
</dbReference>
<feature type="domain" description="HTH araC/xylS-type" evidence="5">
    <location>
        <begin position="180"/>
        <end position="277"/>
    </location>
</feature>
<keyword evidence="3" id="KW-0010">Activator</keyword>
<keyword evidence="4" id="KW-0804">Transcription</keyword>